<dbReference type="RefSeq" id="WP_163680455.1">
    <property type="nucleotide sequence ID" value="NZ_JAAIYP010000039.1"/>
</dbReference>
<protein>
    <submittedName>
        <fullName evidence="1">Uncharacterized protein</fullName>
    </submittedName>
</protein>
<accession>A0A7C9UXG8</accession>
<organism evidence="1 2">
    <name type="scientific">Magnetospirillum aberrantis SpK</name>
    <dbReference type="NCBI Taxonomy" id="908842"/>
    <lineage>
        <taxon>Bacteria</taxon>
        <taxon>Pseudomonadati</taxon>
        <taxon>Pseudomonadota</taxon>
        <taxon>Alphaproteobacteria</taxon>
        <taxon>Rhodospirillales</taxon>
        <taxon>Rhodospirillaceae</taxon>
        <taxon>Magnetospirillum</taxon>
    </lineage>
</organism>
<sequence length="63" mass="7064">MPAYRHANAALRLQVALCLRGGADPGRLLGRLRLDPAAAAHWLDVLSKGSVRWRFRSGRGWWL</sequence>
<name>A0A7C9UXG8_9PROT</name>
<dbReference type="Proteomes" id="UP000480684">
    <property type="component" value="Unassembled WGS sequence"/>
</dbReference>
<dbReference type="AlphaFoldDB" id="A0A7C9UXG8"/>
<reference evidence="1 2" key="1">
    <citation type="submission" date="2020-02" db="EMBL/GenBank/DDBJ databases">
        <authorList>
            <person name="Dziuba M."/>
            <person name="Kuznetsov B."/>
            <person name="Mardanov A."/>
            <person name="Ravin N."/>
            <person name="Grouzdev D."/>
        </authorList>
    </citation>
    <scope>NUCLEOTIDE SEQUENCE [LARGE SCALE GENOMIC DNA]</scope>
    <source>
        <strain evidence="1 2">SpK</strain>
    </source>
</reference>
<gene>
    <name evidence="1" type="ORF">G4223_13105</name>
</gene>
<evidence type="ECO:0000313" key="2">
    <source>
        <dbReference type="Proteomes" id="UP000480684"/>
    </source>
</evidence>
<keyword evidence="2" id="KW-1185">Reference proteome</keyword>
<proteinExistence type="predicted"/>
<evidence type="ECO:0000313" key="1">
    <source>
        <dbReference type="EMBL" id="NFV81050.1"/>
    </source>
</evidence>
<comment type="caution">
    <text evidence="1">The sequence shown here is derived from an EMBL/GenBank/DDBJ whole genome shotgun (WGS) entry which is preliminary data.</text>
</comment>
<dbReference type="EMBL" id="JAAIYP010000039">
    <property type="protein sequence ID" value="NFV81050.1"/>
    <property type="molecule type" value="Genomic_DNA"/>
</dbReference>